<reference evidence="4 5" key="1">
    <citation type="submission" date="2023-03" db="EMBL/GenBank/DDBJ databases">
        <title>Complete genome sequence of Tepidibacter sp. SWIR-1, isolated from a deep-sea hydrothermal vent.</title>
        <authorList>
            <person name="Li X."/>
        </authorList>
    </citation>
    <scope>NUCLEOTIDE SEQUENCE [LARGE SCALE GENOMIC DNA]</scope>
    <source>
        <strain evidence="4 5">SWIR-1</strain>
    </source>
</reference>
<organism evidence="4 5">
    <name type="scientific">Tepidibacter hydrothermalis</name>
    <dbReference type="NCBI Taxonomy" id="3036126"/>
    <lineage>
        <taxon>Bacteria</taxon>
        <taxon>Bacillati</taxon>
        <taxon>Bacillota</taxon>
        <taxon>Clostridia</taxon>
        <taxon>Peptostreptococcales</taxon>
        <taxon>Peptostreptococcaceae</taxon>
        <taxon>Tepidibacter</taxon>
    </lineage>
</organism>
<proteinExistence type="predicted"/>
<dbReference type="InterPro" id="IPR025943">
    <property type="entry name" value="Sigma_54_int_dom_ATP-bd_2"/>
</dbReference>
<gene>
    <name evidence="4" type="ORF">P4S50_03220</name>
</gene>
<evidence type="ECO:0000256" key="2">
    <source>
        <dbReference type="ARBA" id="ARBA00022840"/>
    </source>
</evidence>
<dbReference type="InterPro" id="IPR058031">
    <property type="entry name" value="AAA_lid_NorR"/>
</dbReference>
<evidence type="ECO:0000313" key="4">
    <source>
        <dbReference type="EMBL" id="WFD11100.1"/>
    </source>
</evidence>
<accession>A0ABY8EJB5</accession>
<dbReference type="PROSITE" id="PS00676">
    <property type="entry name" value="SIGMA54_INTERACT_2"/>
    <property type="match status" value="1"/>
</dbReference>
<dbReference type="InterPro" id="IPR002078">
    <property type="entry name" value="Sigma_54_int"/>
</dbReference>
<name>A0ABY8EJB5_9FIRM</name>
<dbReference type="PANTHER" id="PTHR32071">
    <property type="entry name" value="TRANSCRIPTIONAL REGULATORY PROTEIN"/>
    <property type="match status" value="1"/>
</dbReference>
<dbReference type="InterPro" id="IPR000014">
    <property type="entry name" value="PAS"/>
</dbReference>
<dbReference type="Gene3D" id="1.10.10.10">
    <property type="entry name" value="Winged helix-like DNA-binding domain superfamily/Winged helix DNA-binding domain"/>
    <property type="match status" value="1"/>
</dbReference>
<sequence>MKNKELAIVTLKNEAAKIYSRQIKDFLGNNIKIKIYAFENGEIEFIKEKLVLLSTYLKYDEVKKHTCDDAQIIIPRITLTKSSVDKVKKIEKGKDVLLFNLSLDMSLETISLIYQLGIDHINLIPCYPEMKKLPDVNIAITPGETALIRDKVKEVIDIGHRVLDLSTIVDVAVKLNLDYLIGDEKTQRYFKNTITNSCALEKLLGETNKLENQFDILMKVLDDGIVCTNIKGIVYFYSHIARKIINIDENEMVGRYIGEYINGTNFDEIINKKQSLDGKLIKINGRDVSLEVKYVKFNNFDGFIIKLKTFSYLEKKQTKLRAQLLKKGHVSKYTFDDIIGTSEEINKTKEIAKRMAKSNSSILIIGETGTGKELFAQAIHNESYRKKGPFVAINCGAFQESLLQSELFGYEEGSFTGAKKGGKLGLFEIAHNGTLFLDEIGEMDLNLQAKLLRVIQEKQVRRLGSDRLIDIDVRIIAATNRQLKELVKEKKFRKDLYFRLNVLPLDIKPLRERKEDIIPILKDIKKSLKSKFSLSDEVENVFLNYNWEGNVRELKNIIEYLANLDEKTIQFDHLPKYMVEDTDCVQSVDVKESEFKRNKSDYIFVLNELKKAYENKERIGRKKIYDIAVNKGIFLSEQEIRSILLELNELGLIQVLKGRGGSVINEYGLKFLENNKMG</sequence>
<feature type="domain" description="Sigma-54 factor interaction" evidence="3">
    <location>
        <begin position="338"/>
        <end position="563"/>
    </location>
</feature>
<keyword evidence="2" id="KW-0067">ATP-binding</keyword>
<evidence type="ECO:0000256" key="1">
    <source>
        <dbReference type="ARBA" id="ARBA00022741"/>
    </source>
</evidence>
<dbReference type="PROSITE" id="PS00675">
    <property type="entry name" value="SIGMA54_INTERACT_1"/>
    <property type="match status" value="1"/>
</dbReference>
<dbReference type="InterPro" id="IPR025662">
    <property type="entry name" value="Sigma_54_int_dom_ATP-bd_1"/>
</dbReference>
<dbReference type="SMART" id="SM00091">
    <property type="entry name" value="PAS"/>
    <property type="match status" value="1"/>
</dbReference>
<dbReference type="Pfam" id="PF25601">
    <property type="entry name" value="AAA_lid_14"/>
    <property type="match status" value="1"/>
</dbReference>
<evidence type="ECO:0000259" key="3">
    <source>
        <dbReference type="PROSITE" id="PS50045"/>
    </source>
</evidence>
<dbReference type="Gene3D" id="3.40.50.300">
    <property type="entry name" value="P-loop containing nucleotide triphosphate hydrolases"/>
    <property type="match status" value="1"/>
</dbReference>
<dbReference type="RefSeq" id="WP_277733065.1">
    <property type="nucleotide sequence ID" value="NZ_CP120733.1"/>
</dbReference>
<dbReference type="SMART" id="SM00382">
    <property type="entry name" value="AAA"/>
    <property type="match status" value="1"/>
</dbReference>
<dbReference type="InterPro" id="IPR035965">
    <property type="entry name" value="PAS-like_dom_sf"/>
</dbReference>
<protein>
    <submittedName>
        <fullName evidence="4">Sigma 54-interacting transcriptional regulator</fullName>
    </submittedName>
</protein>
<dbReference type="CDD" id="cd00009">
    <property type="entry name" value="AAA"/>
    <property type="match status" value="1"/>
</dbReference>
<dbReference type="Gene3D" id="1.10.8.60">
    <property type="match status" value="1"/>
</dbReference>
<dbReference type="SUPFAM" id="SSF55785">
    <property type="entry name" value="PYP-like sensor domain (PAS domain)"/>
    <property type="match status" value="1"/>
</dbReference>
<dbReference type="InterPro" id="IPR003593">
    <property type="entry name" value="AAA+_ATPase"/>
</dbReference>
<dbReference type="InterPro" id="IPR027417">
    <property type="entry name" value="P-loop_NTPase"/>
</dbReference>
<dbReference type="SUPFAM" id="SSF52540">
    <property type="entry name" value="P-loop containing nucleoside triphosphate hydrolases"/>
    <property type="match status" value="1"/>
</dbReference>
<evidence type="ECO:0000313" key="5">
    <source>
        <dbReference type="Proteomes" id="UP001222800"/>
    </source>
</evidence>
<dbReference type="Pfam" id="PF00158">
    <property type="entry name" value="Sigma54_activat"/>
    <property type="match status" value="1"/>
</dbReference>
<dbReference type="PROSITE" id="PS50045">
    <property type="entry name" value="SIGMA54_INTERACT_4"/>
    <property type="match status" value="1"/>
</dbReference>
<dbReference type="Gene3D" id="3.30.450.20">
    <property type="entry name" value="PAS domain"/>
    <property type="match status" value="1"/>
</dbReference>
<dbReference type="Proteomes" id="UP001222800">
    <property type="component" value="Chromosome"/>
</dbReference>
<dbReference type="PANTHER" id="PTHR32071:SF57">
    <property type="entry name" value="C4-DICARBOXYLATE TRANSPORT TRANSCRIPTIONAL REGULATORY PROTEIN DCTD"/>
    <property type="match status" value="1"/>
</dbReference>
<dbReference type="EMBL" id="CP120733">
    <property type="protein sequence ID" value="WFD11100.1"/>
    <property type="molecule type" value="Genomic_DNA"/>
</dbReference>
<keyword evidence="5" id="KW-1185">Reference proteome</keyword>
<dbReference type="InterPro" id="IPR036388">
    <property type="entry name" value="WH-like_DNA-bd_sf"/>
</dbReference>
<keyword evidence="1" id="KW-0547">Nucleotide-binding</keyword>